<keyword evidence="2" id="KW-1185">Reference proteome</keyword>
<sequence>MRIFRRRKGGRSAGDAFVVGRLWNDIALDAAVEAVEEGYLNAGLVLLGETHGDPELRSLRLDALSRAAVGRSQGIAELLAGSRDRADILLWLGRTVIDEAWVIRGGGFSGEAGEDRFKMFFATLSGAHEPLMEAARLRPYDPVPWESMIWFALGMQFDRAEEDEIWEETVSRSATLFSAHWARIQALSEKWGGSHEEMFSHAREAAAFAPRGNPLTAMLALAHLEYLRAEERRLVVENKMMAYMKFSMRYFSERVVGELKDAERRWTAYATAHPRDFEAHHLFGAVFVREASTHDLAARHLRQVGNRVGRGAPWSYLGDPAEEFAAALRRLRISLPGPRDD</sequence>
<dbReference type="Proteomes" id="UP001595698">
    <property type="component" value="Unassembled WGS sequence"/>
</dbReference>
<evidence type="ECO:0000313" key="1">
    <source>
        <dbReference type="EMBL" id="MFC3982961.1"/>
    </source>
</evidence>
<name>A0ABV8F4U4_9ACTN</name>
<evidence type="ECO:0008006" key="3">
    <source>
        <dbReference type="Google" id="ProtNLM"/>
    </source>
</evidence>
<reference evidence="2" key="1">
    <citation type="journal article" date="2019" name="Int. J. Syst. Evol. Microbiol.">
        <title>The Global Catalogue of Microorganisms (GCM) 10K type strain sequencing project: providing services to taxonomists for standard genome sequencing and annotation.</title>
        <authorList>
            <consortium name="The Broad Institute Genomics Platform"/>
            <consortium name="The Broad Institute Genome Sequencing Center for Infectious Disease"/>
            <person name="Wu L."/>
            <person name="Ma J."/>
        </authorList>
    </citation>
    <scope>NUCLEOTIDE SEQUENCE [LARGE SCALE GENOMIC DNA]</scope>
    <source>
        <strain evidence="2">TBRC 7912</strain>
    </source>
</reference>
<protein>
    <recommendedName>
        <fullName evidence="3">DUF4034 domain-containing protein</fullName>
    </recommendedName>
</protein>
<accession>A0ABV8F4U4</accession>
<organism evidence="1 2">
    <name type="scientific">Streptosporangium jomthongense</name>
    <dbReference type="NCBI Taxonomy" id="1193683"/>
    <lineage>
        <taxon>Bacteria</taxon>
        <taxon>Bacillati</taxon>
        <taxon>Actinomycetota</taxon>
        <taxon>Actinomycetes</taxon>
        <taxon>Streptosporangiales</taxon>
        <taxon>Streptosporangiaceae</taxon>
        <taxon>Streptosporangium</taxon>
    </lineage>
</organism>
<dbReference type="EMBL" id="JBHSBC010000022">
    <property type="protein sequence ID" value="MFC3982961.1"/>
    <property type="molecule type" value="Genomic_DNA"/>
</dbReference>
<proteinExistence type="predicted"/>
<dbReference type="RefSeq" id="WP_352015268.1">
    <property type="nucleotide sequence ID" value="NZ_JBHSBC010000022.1"/>
</dbReference>
<evidence type="ECO:0000313" key="2">
    <source>
        <dbReference type="Proteomes" id="UP001595698"/>
    </source>
</evidence>
<gene>
    <name evidence="1" type="ORF">ACFOYY_22695</name>
</gene>
<comment type="caution">
    <text evidence="1">The sequence shown here is derived from an EMBL/GenBank/DDBJ whole genome shotgun (WGS) entry which is preliminary data.</text>
</comment>